<proteinExistence type="predicted"/>
<accession>A0ABS8SNB4</accession>
<evidence type="ECO:0000256" key="2">
    <source>
        <dbReference type="SAM" id="SignalP"/>
    </source>
</evidence>
<evidence type="ECO:0000313" key="4">
    <source>
        <dbReference type="Proteomes" id="UP000823775"/>
    </source>
</evidence>
<protein>
    <submittedName>
        <fullName evidence="3">Uncharacterized protein</fullName>
    </submittedName>
</protein>
<evidence type="ECO:0000313" key="3">
    <source>
        <dbReference type="EMBL" id="MCD7460454.1"/>
    </source>
</evidence>
<keyword evidence="2" id="KW-0732">Signal</keyword>
<sequence length="306" mass="34890">MWRLLMGSNKSNNICHVMSWLLLLLLLLPINIVRGSSHVLDRDSLDSFIHEYAIKNIWKRYTGKLYDIPLPVNFSGMEGSIVRVRSGSFWRRGANFSFFKIPPRVLPWPFVKRFDIIFKNLGNLSSKYYDVPNYTFVTPVIGFLAYNATSREDDGMVELNIMSDHILVHFPQIDDDDNNNKVEMKCVRFVTNGTIEFSNVTMNNTCISQGQGHFAIVVPSLKPEEEKKKGKWKWWVIGFGVGIVGFLLLIVMATLICKCVGLKKRGNMERQSEKSEALDTVWVGTSRMPSASGIRTQPVLENSYVP</sequence>
<dbReference type="Proteomes" id="UP000823775">
    <property type="component" value="Unassembled WGS sequence"/>
</dbReference>
<feature type="signal peptide" evidence="2">
    <location>
        <begin position="1"/>
        <end position="35"/>
    </location>
</feature>
<dbReference type="EMBL" id="JACEIK010000654">
    <property type="protein sequence ID" value="MCD7460454.1"/>
    <property type="molecule type" value="Genomic_DNA"/>
</dbReference>
<dbReference type="Pfam" id="PF06697">
    <property type="entry name" value="DUF1191"/>
    <property type="match status" value="1"/>
</dbReference>
<keyword evidence="1" id="KW-0812">Transmembrane</keyword>
<name>A0ABS8SNB4_DATST</name>
<organism evidence="3 4">
    <name type="scientific">Datura stramonium</name>
    <name type="common">Jimsonweed</name>
    <name type="synonym">Common thornapple</name>
    <dbReference type="NCBI Taxonomy" id="4076"/>
    <lineage>
        <taxon>Eukaryota</taxon>
        <taxon>Viridiplantae</taxon>
        <taxon>Streptophyta</taxon>
        <taxon>Embryophyta</taxon>
        <taxon>Tracheophyta</taxon>
        <taxon>Spermatophyta</taxon>
        <taxon>Magnoliopsida</taxon>
        <taxon>eudicotyledons</taxon>
        <taxon>Gunneridae</taxon>
        <taxon>Pentapetalae</taxon>
        <taxon>asterids</taxon>
        <taxon>lamiids</taxon>
        <taxon>Solanales</taxon>
        <taxon>Solanaceae</taxon>
        <taxon>Solanoideae</taxon>
        <taxon>Datureae</taxon>
        <taxon>Datura</taxon>
    </lineage>
</organism>
<dbReference type="PANTHER" id="PTHR33512">
    <property type="entry name" value="PROTEIN, PUTATIVE (DUF1191)-RELATED"/>
    <property type="match status" value="1"/>
</dbReference>
<evidence type="ECO:0000256" key="1">
    <source>
        <dbReference type="SAM" id="Phobius"/>
    </source>
</evidence>
<gene>
    <name evidence="3" type="ORF">HAX54_043585</name>
</gene>
<keyword evidence="4" id="KW-1185">Reference proteome</keyword>
<keyword evidence="1" id="KW-1133">Transmembrane helix</keyword>
<feature type="transmembrane region" description="Helical" evidence="1">
    <location>
        <begin position="234"/>
        <end position="260"/>
    </location>
</feature>
<dbReference type="InterPro" id="IPR010605">
    <property type="entry name" value="DUF1191"/>
</dbReference>
<dbReference type="PANTHER" id="PTHR33512:SF7">
    <property type="entry name" value="LEGUME LECTIN DOMAIN-CONTAINING PROTEIN"/>
    <property type="match status" value="1"/>
</dbReference>
<comment type="caution">
    <text evidence="3">The sequence shown here is derived from an EMBL/GenBank/DDBJ whole genome shotgun (WGS) entry which is preliminary data.</text>
</comment>
<keyword evidence="1" id="KW-0472">Membrane</keyword>
<feature type="chain" id="PRO_5045562506" evidence="2">
    <location>
        <begin position="36"/>
        <end position="306"/>
    </location>
</feature>
<reference evidence="3 4" key="1">
    <citation type="journal article" date="2021" name="BMC Genomics">
        <title>Datura genome reveals duplications of psychoactive alkaloid biosynthetic genes and high mutation rate following tissue culture.</title>
        <authorList>
            <person name="Rajewski A."/>
            <person name="Carter-House D."/>
            <person name="Stajich J."/>
            <person name="Litt A."/>
        </authorList>
    </citation>
    <scope>NUCLEOTIDE SEQUENCE [LARGE SCALE GENOMIC DNA]</scope>
    <source>
        <strain evidence="3">AR-01</strain>
    </source>
</reference>